<feature type="transmembrane region" description="Helical" evidence="1">
    <location>
        <begin position="116"/>
        <end position="137"/>
    </location>
</feature>
<protein>
    <submittedName>
        <fullName evidence="2">Uncharacterized protein</fullName>
    </submittedName>
</protein>
<sequence length="154" mass="16605">MSATNAAEKTLAVISVISVAGAAVAVTYVVVSMAWSLATGTYIDLDEKFSIFYLIPGIAFMVAALVGAVIGLGMRGIARSWSHPAKLMTFGHVASWALGTGFYLFVRFFWPNPWLMIFIFAVAALGQLLTLIGLVQLRTSARAQPSRHPRRSTP</sequence>
<name>A0A1Q2HZG8_9CORY</name>
<evidence type="ECO:0000313" key="3">
    <source>
        <dbReference type="Proteomes" id="UP000217209"/>
    </source>
</evidence>
<keyword evidence="1" id="KW-0812">Transmembrane</keyword>
<reference evidence="2 3" key="1">
    <citation type="submission" date="2016-12" db="EMBL/GenBank/DDBJ databases">
        <authorList>
            <person name="Song W.-J."/>
            <person name="Kurnit D.M."/>
        </authorList>
    </citation>
    <scope>NUCLEOTIDE SEQUENCE [LARGE SCALE GENOMIC DNA]</scope>
    <source>
        <strain evidence="2 3">DSM 30827</strain>
    </source>
</reference>
<dbReference type="AlphaFoldDB" id="A0A1Q2HZG8"/>
<dbReference type="EMBL" id="CP019688">
    <property type="protein sequence ID" value="AQQ16238.1"/>
    <property type="molecule type" value="Genomic_DNA"/>
</dbReference>
<evidence type="ECO:0000313" key="2">
    <source>
        <dbReference type="EMBL" id="AQQ16238.1"/>
    </source>
</evidence>
<evidence type="ECO:0000256" key="1">
    <source>
        <dbReference type="SAM" id="Phobius"/>
    </source>
</evidence>
<dbReference type="Proteomes" id="UP000217209">
    <property type="component" value="Chromosome"/>
</dbReference>
<keyword evidence="1" id="KW-1133">Transmembrane helix</keyword>
<dbReference type="RefSeq" id="WP_095660817.1">
    <property type="nucleotide sequence ID" value="NZ_CP019688.1"/>
</dbReference>
<organism evidence="2 3">
    <name type="scientific">Corynebacterium glaucum</name>
    <dbReference type="NCBI Taxonomy" id="187491"/>
    <lineage>
        <taxon>Bacteria</taxon>
        <taxon>Bacillati</taxon>
        <taxon>Actinomycetota</taxon>
        <taxon>Actinomycetes</taxon>
        <taxon>Mycobacteriales</taxon>
        <taxon>Corynebacteriaceae</taxon>
        <taxon>Corynebacterium</taxon>
    </lineage>
</organism>
<feature type="transmembrane region" description="Helical" evidence="1">
    <location>
        <begin position="12"/>
        <end position="31"/>
    </location>
</feature>
<proteinExistence type="predicted"/>
<dbReference type="KEGG" id="cgv:CGLAU_11535"/>
<keyword evidence="1" id="KW-0472">Membrane</keyword>
<keyword evidence="3" id="KW-1185">Reference proteome</keyword>
<feature type="transmembrane region" description="Helical" evidence="1">
    <location>
        <begin position="93"/>
        <end position="110"/>
    </location>
</feature>
<feature type="transmembrane region" description="Helical" evidence="1">
    <location>
        <begin position="51"/>
        <end position="72"/>
    </location>
</feature>
<accession>A0A1Q2HZG8</accession>
<gene>
    <name evidence="2" type="ORF">CGLAU_11535</name>
</gene>